<dbReference type="Gene3D" id="3.30.70.940">
    <property type="entry name" value="NusG, N-terminal domain"/>
    <property type="match status" value="1"/>
</dbReference>
<keyword evidence="4" id="KW-1185">Reference proteome</keyword>
<dbReference type="GO" id="GO:0003729">
    <property type="term" value="F:mRNA binding"/>
    <property type="evidence" value="ECO:0007669"/>
    <property type="project" value="TreeGrafter"/>
</dbReference>
<dbReference type="Proteomes" id="UP001218188">
    <property type="component" value="Unassembled WGS sequence"/>
</dbReference>
<dbReference type="AlphaFoldDB" id="A0AAD6SB32"/>
<feature type="domain" description="KOW" evidence="2">
    <location>
        <begin position="509"/>
        <end position="536"/>
    </location>
</feature>
<dbReference type="InterPro" id="IPR036735">
    <property type="entry name" value="NGN_dom_sf"/>
</dbReference>
<dbReference type="InterPro" id="IPR039659">
    <property type="entry name" value="SPT5"/>
</dbReference>
<dbReference type="InterPro" id="IPR005824">
    <property type="entry name" value="KOW"/>
</dbReference>
<dbReference type="PANTHER" id="PTHR11125:SF7">
    <property type="entry name" value="TRANSCRIPTION ELONGATION FACTOR SPT5"/>
    <property type="match status" value="1"/>
</dbReference>
<dbReference type="GO" id="GO:0006357">
    <property type="term" value="P:regulation of transcription by RNA polymerase II"/>
    <property type="evidence" value="ECO:0007669"/>
    <property type="project" value="InterPro"/>
</dbReference>
<organism evidence="3 4">
    <name type="scientific">Mycena alexandri</name>
    <dbReference type="NCBI Taxonomy" id="1745969"/>
    <lineage>
        <taxon>Eukaryota</taxon>
        <taxon>Fungi</taxon>
        <taxon>Dikarya</taxon>
        <taxon>Basidiomycota</taxon>
        <taxon>Agaricomycotina</taxon>
        <taxon>Agaricomycetes</taxon>
        <taxon>Agaricomycetidae</taxon>
        <taxon>Agaricales</taxon>
        <taxon>Marasmiineae</taxon>
        <taxon>Mycenaceae</taxon>
        <taxon>Mycena</taxon>
    </lineage>
</organism>
<feature type="domain" description="KOW" evidence="2">
    <location>
        <begin position="581"/>
        <end position="608"/>
    </location>
</feature>
<gene>
    <name evidence="3" type="ORF">C8F04DRAFT_1272788</name>
</gene>
<evidence type="ECO:0000313" key="3">
    <source>
        <dbReference type="EMBL" id="KAJ7022242.1"/>
    </source>
</evidence>
<reference evidence="3" key="1">
    <citation type="submission" date="2023-03" db="EMBL/GenBank/DDBJ databases">
        <title>Massive genome expansion in bonnet fungi (Mycena s.s.) driven by repeated elements and novel gene families across ecological guilds.</title>
        <authorList>
            <consortium name="Lawrence Berkeley National Laboratory"/>
            <person name="Harder C.B."/>
            <person name="Miyauchi S."/>
            <person name="Viragh M."/>
            <person name="Kuo A."/>
            <person name="Thoen E."/>
            <person name="Andreopoulos B."/>
            <person name="Lu D."/>
            <person name="Skrede I."/>
            <person name="Drula E."/>
            <person name="Henrissat B."/>
            <person name="Morin E."/>
            <person name="Kohler A."/>
            <person name="Barry K."/>
            <person name="LaButti K."/>
            <person name="Morin E."/>
            <person name="Salamov A."/>
            <person name="Lipzen A."/>
            <person name="Mereny Z."/>
            <person name="Hegedus B."/>
            <person name="Baldrian P."/>
            <person name="Stursova M."/>
            <person name="Weitz H."/>
            <person name="Taylor A."/>
            <person name="Grigoriev I.V."/>
            <person name="Nagy L.G."/>
            <person name="Martin F."/>
            <person name="Kauserud H."/>
        </authorList>
    </citation>
    <scope>NUCLEOTIDE SEQUENCE</scope>
    <source>
        <strain evidence="3">CBHHK200</strain>
    </source>
</reference>
<dbReference type="GO" id="GO:0032044">
    <property type="term" value="C:DSIF complex"/>
    <property type="evidence" value="ECO:0007669"/>
    <property type="project" value="TreeGrafter"/>
</dbReference>
<comment type="caution">
    <text evidence="3">The sequence shown here is derived from an EMBL/GenBank/DDBJ whole genome shotgun (WGS) entry which is preliminary data.</text>
</comment>
<evidence type="ECO:0000256" key="1">
    <source>
        <dbReference type="SAM" id="MobiDB-lite"/>
    </source>
</evidence>
<name>A0AAD6SB32_9AGAR</name>
<feature type="compositionally biased region" description="Acidic residues" evidence="1">
    <location>
        <begin position="106"/>
        <end position="115"/>
    </location>
</feature>
<evidence type="ECO:0000313" key="4">
    <source>
        <dbReference type="Proteomes" id="UP001218188"/>
    </source>
</evidence>
<sequence>MGVIAQKAGKAAEHSPAPTKDKDSSGEEDDEDSAEVQARAYNNRHYKMDTIMWDWEESGAKGRPALPSRSPTPAIGASPATPAPLFLPSDSRASSILGTPPPEFDFLPEEDEEAAETGRGMLKNVAQFFDLTAIEDSAGDGQEEPETAADRAFIDNTAMEEELAFSGQRAFEELVPIDDSDDSDDAEELASAVERQAEMRGYNRRRASTLLLGDTEDVVPENVPKRLGKFLVIDLVNLPTIQDPELYRVTLEPGREWSFLQWIITKLIPSDAKASKILSAFSRPAEPGVVYIETTLCATLQWALQQQRMRIQGLVPVAERASLLWEPLGYREGWGRITKGRAYKGDLVLVYNATDRGALWRQRDSKTKAFRLFRPVTHAGEVKWLEDGSCVYGGITYLQGLLAKPVAVEWLSQKNVNPTEEEMEGFRHVVHHRVDFADHAPDALGIATGDRVVVAKDFFRARSEKDPQWKTVGLGGYWLFATQTQVPPDSVFYVPVRHLEHHVLRTPRTLEIQDRVLVVDGKYTGEMGHVVELHTDPLVVGKYTVTLQPLPPPREKGTENDTTGAVVPPAITVDRSQAVPVFMRGDYVEITRGPYKNRSGFIVEVRYFGVPSFEDQNVRSSIAQGASGKTEKDYSNIIVVPSNHLKSLDPNGSPLPTASKATSTIQDAEKLLMTQFDLDRRHRLGKMFYTGKGFTGRQVTVEGKHHFKGQHGSVVGWSLPKRVNKNSKDWKPDEQVAEEMLFAEGENSALNAGEVQIRLDGQPNIITAPMERVIDRDSRLPLAQAIAVWWTAPVKNRSVTPPPEPQTIVEMAVGSLLWTGPERTLTMREAMAQDCERAELNGSWLTHPALINKRINVRVDVTIVEQRWLAGWTQRARKAHRKVGYIVIVPGDKVETTMLHVRLGATGSKVMLPASNLRPERTMYQDLAHPTPESITSAEVRVIIVGPDLQNSREHIGKYALVMPNATAADDEIAKVKFEAWFPNLEATYGLFPLFSLCRSLNIQPAGAPIEPVTRLPVTLTSVFP</sequence>
<protein>
    <recommendedName>
        <fullName evidence="2">KOW domain-containing protein</fullName>
    </recommendedName>
</protein>
<dbReference type="GO" id="GO:0032784">
    <property type="term" value="P:regulation of DNA-templated transcription elongation"/>
    <property type="evidence" value="ECO:0007669"/>
    <property type="project" value="InterPro"/>
</dbReference>
<dbReference type="SMART" id="SM00739">
    <property type="entry name" value="KOW"/>
    <property type="match status" value="2"/>
</dbReference>
<feature type="region of interest" description="Disordered" evidence="1">
    <location>
        <begin position="1"/>
        <end position="41"/>
    </location>
</feature>
<dbReference type="PANTHER" id="PTHR11125">
    <property type="entry name" value="SUPPRESSOR OF TY 5"/>
    <property type="match status" value="1"/>
</dbReference>
<accession>A0AAD6SB32</accession>
<dbReference type="EMBL" id="JARJCM010000213">
    <property type="protein sequence ID" value="KAJ7022242.1"/>
    <property type="molecule type" value="Genomic_DNA"/>
</dbReference>
<evidence type="ECO:0000259" key="2">
    <source>
        <dbReference type="SMART" id="SM00739"/>
    </source>
</evidence>
<proteinExistence type="predicted"/>
<feature type="region of interest" description="Disordered" evidence="1">
    <location>
        <begin position="60"/>
        <end position="116"/>
    </location>
</feature>
<dbReference type="GO" id="GO:0006368">
    <property type="term" value="P:transcription elongation by RNA polymerase II"/>
    <property type="evidence" value="ECO:0007669"/>
    <property type="project" value="TreeGrafter"/>
</dbReference>